<keyword evidence="8" id="KW-1185">Reference proteome</keyword>
<dbReference type="InterPro" id="IPR037171">
    <property type="entry name" value="NagB/RpiA_transferase-like"/>
</dbReference>
<gene>
    <name evidence="7" type="ORF">GW534_09645</name>
</gene>
<dbReference type="RefSeq" id="WP_161920809.1">
    <property type="nucleotide sequence ID" value="NZ_JAACYS010000041.1"/>
</dbReference>
<keyword evidence="2" id="KW-0805">Transcription regulation</keyword>
<comment type="similarity">
    <text evidence="1">Belongs to the SorC transcriptional regulatory family.</text>
</comment>
<evidence type="ECO:0008006" key="9">
    <source>
        <dbReference type="Google" id="ProtNLM"/>
    </source>
</evidence>
<protein>
    <recommendedName>
        <fullName evidence="9">Sugar-binding domain-containing protein</fullName>
    </recommendedName>
</protein>
<evidence type="ECO:0000313" key="7">
    <source>
        <dbReference type="EMBL" id="NCU17980.1"/>
    </source>
</evidence>
<dbReference type="PANTHER" id="PTHR34294:SF5">
    <property type="entry name" value="CENTRAL GLYCOLYTIC GENES REGULATOR"/>
    <property type="match status" value="1"/>
</dbReference>
<dbReference type="SUPFAM" id="SSF46785">
    <property type="entry name" value="Winged helix' DNA-binding domain"/>
    <property type="match status" value="1"/>
</dbReference>
<comment type="caution">
    <text evidence="7">The sequence shown here is derived from an EMBL/GenBank/DDBJ whole genome shotgun (WGS) entry which is preliminary data.</text>
</comment>
<dbReference type="InterPro" id="IPR048715">
    <property type="entry name" value="CggR_N"/>
</dbReference>
<dbReference type="PANTHER" id="PTHR34294">
    <property type="entry name" value="TRANSCRIPTIONAL REGULATOR-RELATED"/>
    <property type="match status" value="1"/>
</dbReference>
<accession>A0ABX0A943</accession>
<evidence type="ECO:0000256" key="3">
    <source>
        <dbReference type="ARBA" id="ARBA00023125"/>
    </source>
</evidence>
<feature type="domain" description="Sugar-binding" evidence="5">
    <location>
        <begin position="91"/>
        <end position="340"/>
    </location>
</feature>
<dbReference type="SUPFAM" id="SSF100950">
    <property type="entry name" value="NagB/RpiA/CoA transferase-like"/>
    <property type="match status" value="1"/>
</dbReference>
<keyword evidence="4" id="KW-0804">Transcription</keyword>
<dbReference type="InterPro" id="IPR036390">
    <property type="entry name" value="WH_DNA-bd_sf"/>
</dbReference>
<dbReference type="EMBL" id="JAACYS010000041">
    <property type="protein sequence ID" value="NCU17980.1"/>
    <property type="molecule type" value="Genomic_DNA"/>
</dbReference>
<dbReference type="Pfam" id="PF21715">
    <property type="entry name" value="CggR_N"/>
    <property type="match status" value="1"/>
</dbReference>
<proteinExistence type="inferred from homology"/>
<dbReference type="InterPro" id="IPR007324">
    <property type="entry name" value="Sugar-bd_dom_put"/>
</dbReference>
<dbReference type="Gene3D" id="1.10.10.10">
    <property type="entry name" value="Winged helix-like DNA-binding domain superfamily/Winged helix DNA-binding domain"/>
    <property type="match status" value="1"/>
</dbReference>
<evidence type="ECO:0000259" key="5">
    <source>
        <dbReference type="Pfam" id="PF04198"/>
    </source>
</evidence>
<name>A0ABX0A943_9BACI</name>
<evidence type="ECO:0000256" key="1">
    <source>
        <dbReference type="ARBA" id="ARBA00010466"/>
    </source>
</evidence>
<dbReference type="InterPro" id="IPR036388">
    <property type="entry name" value="WH-like_DNA-bd_sf"/>
</dbReference>
<feature type="domain" description="CggR N-terminal DNA binding" evidence="6">
    <location>
        <begin position="19"/>
        <end position="89"/>
    </location>
</feature>
<reference evidence="7 8" key="1">
    <citation type="submission" date="2020-01" db="EMBL/GenBank/DDBJ databases">
        <title>A novel Bacillus sp. from Pasinler.</title>
        <authorList>
            <person name="Adiguzel A."/>
            <person name="Ay H."/>
            <person name="Baltaci M.O."/>
        </authorList>
    </citation>
    <scope>NUCLEOTIDE SEQUENCE [LARGE SCALE GENOMIC DNA]</scope>
    <source>
        <strain evidence="7 8">P1</strain>
    </source>
</reference>
<keyword evidence="3" id="KW-0238">DNA-binding</keyword>
<dbReference type="InterPro" id="IPR051054">
    <property type="entry name" value="SorC_transcr_regulators"/>
</dbReference>
<sequence>MGKSLIDIQKIIVPDIMEIMQKRFRILQNIQFLQPVGRRSLSQNLNMTERVLRSEIDFLKSRNLVSVTNTGMSLTEEGKIILEDLEHIMKEFSGISSLEMELTNKLGIKGCIIVPGNADESEWVKSELGKMGAEQLSKIVQPKQTISVTGGTTIASVAEALPENLKNKELLFVPARGGIGADLQYQANSLCQIMAKKTAGDYMVLYVPDQVTKELYHSFINDSSIREVLLKIKSSDVVIHGIGDAITMAKRRNTSQFEMDILLEQQAVAEAFGYYFDENGKEVNKVNTIGLQLEDLQHIPHIIAIAGGVSKAKAIKAYMKIAPKNTILVTDESAAKLILKG</sequence>
<organism evidence="7 8">
    <name type="scientific">Pallidibacillus pasinlerensis</name>
    <dbReference type="NCBI Taxonomy" id="2703818"/>
    <lineage>
        <taxon>Bacteria</taxon>
        <taxon>Bacillati</taxon>
        <taxon>Bacillota</taxon>
        <taxon>Bacilli</taxon>
        <taxon>Bacillales</taxon>
        <taxon>Bacillaceae</taxon>
        <taxon>Pallidibacillus</taxon>
    </lineage>
</organism>
<evidence type="ECO:0000313" key="8">
    <source>
        <dbReference type="Proteomes" id="UP000743899"/>
    </source>
</evidence>
<dbReference type="Pfam" id="PF04198">
    <property type="entry name" value="Sugar-bind"/>
    <property type="match status" value="1"/>
</dbReference>
<evidence type="ECO:0000256" key="2">
    <source>
        <dbReference type="ARBA" id="ARBA00023015"/>
    </source>
</evidence>
<evidence type="ECO:0000259" key="6">
    <source>
        <dbReference type="Pfam" id="PF21715"/>
    </source>
</evidence>
<evidence type="ECO:0000256" key="4">
    <source>
        <dbReference type="ARBA" id="ARBA00023163"/>
    </source>
</evidence>
<dbReference type="Proteomes" id="UP000743899">
    <property type="component" value="Unassembled WGS sequence"/>
</dbReference>
<dbReference type="Gene3D" id="3.40.50.1360">
    <property type="match status" value="1"/>
</dbReference>